<dbReference type="RefSeq" id="WP_057623657.1">
    <property type="nucleotide sequence ID" value="NZ_LKHV02000001.1"/>
</dbReference>
<reference evidence="4" key="2">
    <citation type="journal article" date="2016" name="Genome Announc.">
        <title>Draft Genome Sequences of Two Novel Amoeba-Resistant Intranuclear Bacteria, 'Candidatus Berkiella cookevillensis' and 'Candidatus Berkiella aquae'.</title>
        <authorList>
            <person name="Mehari Y.T."/>
            <person name="Arivett B.A."/>
            <person name="Farone A.L."/>
            <person name="Gunderson J.H."/>
            <person name="Farone M.B."/>
        </authorList>
    </citation>
    <scope>NUCLEOTIDE SEQUENCE</scope>
    <source>
        <strain evidence="4">CC99</strain>
    </source>
</reference>
<keyword evidence="5" id="KW-1185">Reference proteome</keyword>
<keyword evidence="1" id="KW-0472">Membrane</keyword>
<feature type="transmembrane region" description="Helical" evidence="1">
    <location>
        <begin position="105"/>
        <end position="123"/>
    </location>
</feature>
<comment type="caution">
    <text evidence="3">The sequence shown here is derived from an EMBL/GenBank/DDBJ whole genome shotgun (WGS) entry which is preliminary data.</text>
</comment>
<keyword evidence="1" id="KW-0812">Transmembrane</keyword>
<evidence type="ECO:0000313" key="4">
    <source>
        <dbReference type="EMBL" id="MCS5707666.1"/>
    </source>
</evidence>
<feature type="transmembrane region" description="Helical" evidence="1">
    <location>
        <begin position="181"/>
        <end position="199"/>
    </location>
</feature>
<dbReference type="EMBL" id="LKHV01000002">
    <property type="protein sequence ID" value="KRG19669.1"/>
    <property type="molecule type" value="Genomic_DNA"/>
</dbReference>
<name>A0A0Q9YGH8_9GAMM</name>
<accession>A0A0Q9YGH8</accession>
<evidence type="ECO:0000256" key="1">
    <source>
        <dbReference type="SAM" id="Phobius"/>
    </source>
</evidence>
<dbReference type="AlphaFoldDB" id="A0A0Q9YGH8"/>
<protein>
    <submittedName>
        <fullName evidence="4">DUF4401 domain-containing protein</fullName>
    </submittedName>
</protein>
<evidence type="ECO:0000259" key="2">
    <source>
        <dbReference type="Pfam" id="PF14351"/>
    </source>
</evidence>
<reference evidence="4" key="3">
    <citation type="submission" date="2021-06" db="EMBL/GenBank/DDBJ databases">
        <title>Genomic Description and Analysis of Intracellular Bacteria, Candidatus Berkiella cookevillensis and Candidatus Berkiella aquae.</title>
        <authorList>
            <person name="Kidane D.T."/>
            <person name="Mehari Y.T."/>
            <person name="Rice F.C."/>
            <person name="Arivett B.A."/>
            <person name="Farone A.L."/>
            <person name="Berk S.G."/>
            <person name="Farone M.B."/>
        </authorList>
    </citation>
    <scope>NUCLEOTIDE SEQUENCE</scope>
    <source>
        <strain evidence="4">CC99</strain>
    </source>
</reference>
<feature type="transmembrane region" description="Helical" evidence="1">
    <location>
        <begin position="235"/>
        <end position="256"/>
    </location>
</feature>
<feature type="transmembrane region" description="Helical" evidence="1">
    <location>
        <begin position="75"/>
        <end position="93"/>
    </location>
</feature>
<dbReference type="InterPro" id="IPR025513">
    <property type="entry name" value="DUF4401"/>
</dbReference>
<dbReference type="Proteomes" id="UP000051494">
    <property type="component" value="Unassembled WGS sequence"/>
</dbReference>
<evidence type="ECO:0000313" key="3">
    <source>
        <dbReference type="EMBL" id="KRG19669.1"/>
    </source>
</evidence>
<feature type="domain" description="DUF4401" evidence="2">
    <location>
        <begin position="73"/>
        <end position="346"/>
    </location>
</feature>
<sequence>MKIYDLQSFFDLLETKGLLKKRNSAEIAILCQLNAESRLSMKIIFFYGITVIFHACFFMGLYANNIINLHHIIELFSLGLLLTLLSGTIYYFMRQLAYDYFMLSVFIYRITLLSSHLLILFALHAIPDHNIAITLTKFGIFALFSLISYGFYRDMWVRFSSILLLNIYLFIAILPEETSHLALCFLSAITCALFLLPVTQKLLRPMLYANIATIVLEIMNLVLTQSISDIHHSHALLVAFAQVGLSIIAIAHIISLRKNALKPIDTPIMVLLIVSSIIASVISPYLSMSLIFILIGYRTVNALLMFTGAGLLAFLIASSIYSADALLLTKALSLMGLGLVFCLIKKMIHHYQWHIEK</sequence>
<feature type="transmembrane region" description="Helical" evidence="1">
    <location>
        <begin position="302"/>
        <end position="321"/>
    </location>
</feature>
<feature type="transmembrane region" description="Helical" evidence="1">
    <location>
        <begin position="155"/>
        <end position="174"/>
    </location>
</feature>
<dbReference type="Pfam" id="PF14351">
    <property type="entry name" value="DUF4401"/>
    <property type="match status" value="1"/>
</dbReference>
<feature type="transmembrane region" description="Helical" evidence="1">
    <location>
        <begin position="327"/>
        <end position="344"/>
    </location>
</feature>
<evidence type="ECO:0000313" key="5">
    <source>
        <dbReference type="Proteomes" id="UP000051494"/>
    </source>
</evidence>
<proteinExistence type="predicted"/>
<feature type="transmembrane region" description="Helical" evidence="1">
    <location>
        <begin position="43"/>
        <end position="63"/>
    </location>
</feature>
<reference evidence="3" key="1">
    <citation type="submission" date="2015-09" db="EMBL/GenBank/DDBJ databases">
        <title>Draft Genome Sequences of Two Novel Amoeba-resistant Intranuclear Bacteria, Candidatus Berkiella cookevillensis and Candidatus Berkiella aquae.</title>
        <authorList>
            <person name="Mehari Y.T."/>
            <person name="Arivett B.A."/>
            <person name="Farone A.L."/>
            <person name="Gunderson J.H."/>
            <person name="Farone M.B."/>
        </authorList>
    </citation>
    <scope>NUCLEOTIDE SEQUENCE [LARGE SCALE GENOMIC DNA]</scope>
    <source>
        <strain evidence="3">CC99</strain>
    </source>
</reference>
<dbReference type="STRING" id="437022.CC99x_00683"/>
<organism evidence="3">
    <name type="scientific">Candidatus Berkiella cookevillensis</name>
    <dbReference type="NCBI Taxonomy" id="437022"/>
    <lineage>
        <taxon>Bacteria</taxon>
        <taxon>Pseudomonadati</taxon>
        <taxon>Pseudomonadota</taxon>
        <taxon>Gammaproteobacteria</taxon>
        <taxon>Candidatus Berkiellales</taxon>
        <taxon>Candidatus Berkiellaceae</taxon>
        <taxon>Candidatus Berkiella</taxon>
    </lineage>
</organism>
<gene>
    <name evidence="4" type="ORF">CC99x_001975</name>
    <name evidence="3" type="ORF">CC99x_00683</name>
</gene>
<keyword evidence="1" id="KW-1133">Transmembrane helix</keyword>
<dbReference type="EMBL" id="LKHV02000001">
    <property type="protein sequence ID" value="MCS5707666.1"/>
    <property type="molecule type" value="Genomic_DNA"/>
</dbReference>
<feature type="transmembrane region" description="Helical" evidence="1">
    <location>
        <begin position="130"/>
        <end position="149"/>
    </location>
</feature>
<feature type="transmembrane region" description="Helical" evidence="1">
    <location>
        <begin position="268"/>
        <end position="295"/>
    </location>
</feature>